<dbReference type="EMBL" id="JAAAPK010000006">
    <property type="protein sequence ID" value="NBC42895.1"/>
    <property type="molecule type" value="Genomic_DNA"/>
</dbReference>
<name>A0A7X4YCZ3_9BACT</name>
<dbReference type="Pfam" id="PF11617">
    <property type="entry name" value="Cu-binding_MopE"/>
    <property type="match status" value="2"/>
</dbReference>
<organism evidence="1 2">
    <name type="scientific">Corallococcus exiguus</name>
    <dbReference type="NCBI Taxonomy" id="83462"/>
    <lineage>
        <taxon>Bacteria</taxon>
        <taxon>Pseudomonadati</taxon>
        <taxon>Myxococcota</taxon>
        <taxon>Myxococcia</taxon>
        <taxon>Myxococcales</taxon>
        <taxon>Cystobacterineae</taxon>
        <taxon>Myxococcaceae</taxon>
        <taxon>Corallococcus</taxon>
    </lineage>
</organism>
<gene>
    <name evidence="1" type="ORF">GTZ93_24140</name>
</gene>
<sequence>MMAVASGCLGIGCTVPETDQFTLERLCEGQGSQAFEGVLRADPSTCDRGLELIVQPMGFNPGCIRAALWAKDGTGAASTVVPRNPNMSHGAAFHVVALLSDALRDELRLEVDAFEQTCDAAPVTSHAFTVGHPEKGQIAQSLIELPALDADGDGFISKGTGGTDCNDSDWSIKDKILWYPDMDGDGYGSNSNTAPVVRACSGPSQYANNNRDCNDNDSLISPGQAELRCDGRDDNCDNRVDEAFNIGATCVLPKGGRGVITCDPANPSRITCTG</sequence>
<protein>
    <submittedName>
        <fullName evidence="1">Uncharacterized protein</fullName>
    </submittedName>
</protein>
<reference evidence="1 2" key="1">
    <citation type="submission" date="2020-01" db="EMBL/GenBank/DDBJ databases">
        <title>The draft genome sequence of Corallococcus exiguus DSM 14696.</title>
        <authorList>
            <person name="Zhang X."/>
            <person name="Zhu H."/>
        </authorList>
    </citation>
    <scope>NUCLEOTIDE SEQUENCE [LARGE SCALE GENOMIC DNA]</scope>
    <source>
        <strain evidence="1 2">DSM 14696</strain>
    </source>
</reference>
<evidence type="ECO:0000313" key="2">
    <source>
        <dbReference type="Proteomes" id="UP000537825"/>
    </source>
</evidence>
<accession>A0A7X4YCZ3</accession>
<proteinExistence type="predicted"/>
<dbReference type="InterPro" id="IPR021655">
    <property type="entry name" value="Put_metal-bd"/>
</dbReference>
<keyword evidence="2" id="KW-1185">Reference proteome</keyword>
<comment type="caution">
    <text evidence="1">The sequence shown here is derived from an EMBL/GenBank/DDBJ whole genome shotgun (WGS) entry which is preliminary data.</text>
</comment>
<evidence type="ECO:0000313" key="1">
    <source>
        <dbReference type="EMBL" id="NBC42895.1"/>
    </source>
</evidence>
<dbReference type="Proteomes" id="UP000537825">
    <property type="component" value="Unassembled WGS sequence"/>
</dbReference>
<dbReference type="AlphaFoldDB" id="A0A7X4YCZ3"/>